<evidence type="ECO:0000313" key="2">
    <source>
        <dbReference type="Proteomes" id="UP001209107"/>
    </source>
</evidence>
<accession>A0ABT3JP52</accession>
<protein>
    <submittedName>
        <fullName evidence="1">Uncharacterized protein</fullName>
    </submittedName>
</protein>
<comment type="caution">
    <text evidence="1">The sequence shown here is derived from an EMBL/GenBank/DDBJ whole genome shotgun (WGS) entry which is preliminary data.</text>
</comment>
<gene>
    <name evidence="1" type="ORF">OK344_10055</name>
</gene>
<sequence length="187" mass="22194">MDLTTKLLVQSKENKSFLSFWTYNDDDKFWFGQVLDFNDELVFIQHYTKYGKKDGIIVTKISEIISIDFNDNYGKAMTFIIENSEELARENEFKFDYFESENWKTILLNQLKHRTEIITSVEINDEYFCGFIEDTDESNFVIKLIGSLGEDEGNALYKIEDITGFKINDIDNRKRLMLFNWRKKDCS</sequence>
<dbReference type="RefSeq" id="WP_265144667.1">
    <property type="nucleotide sequence ID" value="NZ_JAPCHZ010000005.1"/>
</dbReference>
<reference evidence="1 2" key="1">
    <citation type="submission" date="2022-10" db="EMBL/GenBank/DDBJ databases">
        <title>Kaistella sp. BT-6-1-3.</title>
        <authorList>
            <person name="Ai J."/>
            <person name="Deng Z."/>
        </authorList>
    </citation>
    <scope>NUCLEOTIDE SEQUENCE [LARGE SCALE GENOMIC DNA]</scope>
    <source>
        <strain evidence="1 2">BT6-1-3</strain>
    </source>
</reference>
<organism evidence="1 2">
    <name type="scientific">Kaistella yananensis</name>
    <dbReference type="NCBI Taxonomy" id="2989820"/>
    <lineage>
        <taxon>Bacteria</taxon>
        <taxon>Pseudomonadati</taxon>
        <taxon>Bacteroidota</taxon>
        <taxon>Flavobacteriia</taxon>
        <taxon>Flavobacteriales</taxon>
        <taxon>Weeksellaceae</taxon>
        <taxon>Chryseobacterium group</taxon>
        <taxon>Kaistella</taxon>
    </lineage>
</organism>
<keyword evidence="2" id="KW-1185">Reference proteome</keyword>
<proteinExistence type="predicted"/>
<dbReference type="EMBL" id="JAPCHZ010000005">
    <property type="protein sequence ID" value="MCW4452550.1"/>
    <property type="molecule type" value="Genomic_DNA"/>
</dbReference>
<dbReference type="Proteomes" id="UP001209107">
    <property type="component" value="Unassembled WGS sequence"/>
</dbReference>
<evidence type="ECO:0000313" key="1">
    <source>
        <dbReference type="EMBL" id="MCW4452550.1"/>
    </source>
</evidence>
<name>A0ABT3JP52_9FLAO</name>